<evidence type="ECO:0000256" key="6">
    <source>
        <dbReference type="ARBA" id="ARBA00013170"/>
    </source>
</evidence>
<evidence type="ECO:0000256" key="20">
    <source>
        <dbReference type="SAM" id="Phobius"/>
    </source>
</evidence>
<keyword evidence="8" id="KW-1003">Cell membrane</keyword>
<dbReference type="EC" id="2.7.8.5" evidence="6 18"/>
<evidence type="ECO:0000256" key="1">
    <source>
        <dbReference type="ARBA" id="ARBA00003973"/>
    </source>
</evidence>
<evidence type="ECO:0000256" key="8">
    <source>
        <dbReference type="ARBA" id="ARBA00022475"/>
    </source>
</evidence>
<evidence type="ECO:0000256" key="12">
    <source>
        <dbReference type="ARBA" id="ARBA00022989"/>
    </source>
</evidence>
<evidence type="ECO:0000256" key="15">
    <source>
        <dbReference type="ARBA" id="ARBA00023209"/>
    </source>
</evidence>
<feature type="transmembrane region" description="Helical" evidence="20">
    <location>
        <begin position="32"/>
        <end position="52"/>
    </location>
</feature>
<dbReference type="InterPro" id="IPR000462">
    <property type="entry name" value="CDP-OH_P_trans"/>
</dbReference>
<accession>A0A926FCC6</accession>
<evidence type="ECO:0000256" key="19">
    <source>
        <dbReference type="RuleBase" id="RU003750"/>
    </source>
</evidence>
<comment type="similarity">
    <text evidence="5 19">Belongs to the CDP-alcohol phosphatidyltransferase class-I family.</text>
</comment>
<comment type="subcellular location">
    <subcellularLocation>
        <location evidence="2">Cell membrane</location>
        <topology evidence="2">Multi-pass membrane protein</topology>
    </subcellularLocation>
</comment>
<evidence type="ECO:0000256" key="16">
    <source>
        <dbReference type="ARBA" id="ARBA00023264"/>
    </source>
</evidence>
<keyword evidence="15" id="KW-0594">Phospholipid biosynthesis</keyword>
<evidence type="ECO:0000256" key="11">
    <source>
        <dbReference type="ARBA" id="ARBA00022692"/>
    </source>
</evidence>
<dbReference type="FunFam" id="1.20.120.1760:FF:000004">
    <property type="entry name" value="CDP-diacylglycerol--glycerol-3-phosphate 3-phosphatidyltransferase"/>
    <property type="match status" value="1"/>
</dbReference>
<dbReference type="Pfam" id="PF01066">
    <property type="entry name" value="CDP-OH_P_transf"/>
    <property type="match status" value="1"/>
</dbReference>
<proteinExistence type="inferred from homology"/>
<evidence type="ECO:0000256" key="18">
    <source>
        <dbReference type="NCBIfam" id="TIGR00560"/>
    </source>
</evidence>
<keyword evidence="16" id="KW-1208">Phospholipid metabolism</keyword>
<protein>
    <recommendedName>
        <fullName evidence="7 18">CDP-diacylglycerol--glycerol-3-phosphate 3-phosphatidyltransferase</fullName>
        <ecNumber evidence="6 18">2.7.8.5</ecNumber>
    </recommendedName>
</protein>
<feature type="transmembrane region" description="Helical" evidence="20">
    <location>
        <begin position="90"/>
        <end position="115"/>
    </location>
</feature>
<name>A0A926FCC6_9FIRM</name>
<dbReference type="PANTHER" id="PTHR14269:SF62">
    <property type="entry name" value="CDP-DIACYLGLYCEROL--GLYCEROL-3-PHOSPHATE 3-PHOSPHATIDYLTRANSFERASE 1, CHLOROPLASTIC"/>
    <property type="match status" value="1"/>
</dbReference>
<evidence type="ECO:0000313" key="21">
    <source>
        <dbReference type="EMBL" id="MBC8596107.1"/>
    </source>
</evidence>
<evidence type="ECO:0000256" key="13">
    <source>
        <dbReference type="ARBA" id="ARBA00023098"/>
    </source>
</evidence>
<dbReference type="PIRSF" id="PIRSF000847">
    <property type="entry name" value="Phos_ph_gly_syn"/>
    <property type="match status" value="1"/>
</dbReference>
<keyword evidence="13" id="KW-0443">Lipid metabolism</keyword>
<evidence type="ECO:0000256" key="7">
    <source>
        <dbReference type="ARBA" id="ARBA00014944"/>
    </source>
</evidence>
<keyword evidence="22" id="KW-1185">Reference proteome</keyword>
<keyword evidence="12 20" id="KW-1133">Transmembrane helix</keyword>
<dbReference type="NCBIfam" id="TIGR00560">
    <property type="entry name" value="pgsA"/>
    <property type="match status" value="1"/>
</dbReference>
<dbReference type="InterPro" id="IPR050324">
    <property type="entry name" value="CDP-alcohol_PTase-I"/>
</dbReference>
<dbReference type="GO" id="GO:0046474">
    <property type="term" value="P:glycerophospholipid biosynthetic process"/>
    <property type="evidence" value="ECO:0007669"/>
    <property type="project" value="TreeGrafter"/>
</dbReference>
<feature type="transmembrane region" description="Helical" evidence="20">
    <location>
        <begin position="127"/>
        <end position="145"/>
    </location>
</feature>
<comment type="catalytic activity">
    <reaction evidence="17">
        <text>a CDP-1,2-diacyl-sn-glycerol + sn-glycerol 3-phosphate = a 1,2-diacyl-sn-glycero-3-phospho-(1'-sn-glycero-3'-phosphate) + CMP + H(+)</text>
        <dbReference type="Rhea" id="RHEA:12593"/>
        <dbReference type="ChEBI" id="CHEBI:15378"/>
        <dbReference type="ChEBI" id="CHEBI:57597"/>
        <dbReference type="ChEBI" id="CHEBI:58332"/>
        <dbReference type="ChEBI" id="CHEBI:60110"/>
        <dbReference type="ChEBI" id="CHEBI:60377"/>
        <dbReference type="EC" id="2.7.8.5"/>
    </reaction>
</comment>
<feature type="transmembrane region" description="Helical" evidence="20">
    <location>
        <begin position="7"/>
        <end position="26"/>
    </location>
</feature>
<evidence type="ECO:0000256" key="17">
    <source>
        <dbReference type="ARBA" id="ARBA00048586"/>
    </source>
</evidence>
<evidence type="ECO:0000256" key="2">
    <source>
        <dbReference type="ARBA" id="ARBA00004651"/>
    </source>
</evidence>
<keyword evidence="14 20" id="KW-0472">Membrane</keyword>
<dbReference type="AlphaFoldDB" id="A0A926FCC6"/>
<comment type="pathway">
    <text evidence="3">Phospholipid metabolism; phosphatidylglycerol biosynthesis; phosphatidylglycerol from CDP-diacylglycerol: step 1/2.</text>
</comment>
<evidence type="ECO:0000256" key="9">
    <source>
        <dbReference type="ARBA" id="ARBA00022516"/>
    </source>
</evidence>
<dbReference type="InterPro" id="IPR004570">
    <property type="entry name" value="Phosphatidylglycerol_P_synth"/>
</dbReference>
<keyword evidence="11 20" id="KW-0812">Transmembrane</keyword>
<dbReference type="GO" id="GO:0005886">
    <property type="term" value="C:plasma membrane"/>
    <property type="evidence" value="ECO:0007669"/>
    <property type="project" value="UniProtKB-SubCell"/>
</dbReference>
<sequence length="180" mass="19586">MNLPNKITLVRIFLIPLFIAVLMTRGLSCCDIAAAVIFAVAALTDGIDGYLARKNNQVTDLGKFLDPIADKLLIASALICLVELQRIPAYMAIIIIAREFIVTGLRIVAISNGVVMAAEMTGKIKTVIQIFATIIALLFPTVSVGSFTLGWIVMLIAALFTIYSGYVYLSKNWDMVINSK</sequence>
<keyword evidence="10 19" id="KW-0808">Transferase</keyword>
<evidence type="ECO:0000313" key="22">
    <source>
        <dbReference type="Proteomes" id="UP000647416"/>
    </source>
</evidence>
<reference evidence="21" key="1">
    <citation type="submission" date="2020-08" db="EMBL/GenBank/DDBJ databases">
        <title>Genome public.</title>
        <authorList>
            <person name="Liu C."/>
            <person name="Sun Q."/>
        </authorList>
    </citation>
    <scope>NUCLEOTIDE SEQUENCE</scope>
    <source>
        <strain evidence="21">NSJ-50</strain>
    </source>
</reference>
<organism evidence="21 22">
    <name type="scientific">Qingrenia yutianensis</name>
    <dbReference type="NCBI Taxonomy" id="2763676"/>
    <lineage>
        <taxon>Bacteria</taxon>
        <taxon>Bacillati</taxon>
        <taxon>Bacillota</taxon>
        <taxon>Clostridia</taxon>
        <taxon>Eubacteriales</taxon>
        <taxon>Oscillospiraceae</taxon>
        <taxon>Qingrenia</taxon>
    </lineage>
</organism>
<evidence type="ECO:0000256" key="3">
    <source>
        <dbReference type="ARBA" id="ARBA00005042"/>
    </source>
</evidence>
<comment type="pathway">
    <text evidence="4">Lipid metabolism.</text>
</comment>
<dbReference type="Gene3D" id="1.20.120.1760">
    <property type="match status" value="1"/>
</dbReference>
<dbReference type="PANTHER" id="PTHR14269">
    <property type="entry name" value="CDP-DIACYLGLYCEROL--GLYCEROL-3-PHOSPHATE 3-PHOSPHATIDYLTRANSFERASE-RELATED"/>
    <property type="match status" value="1"/>
</dbReference>
<evidence type="ECO:0000256" key="10">
    <source>
        <dbReference type="ARBA" id="ARBA00022679"/>
    </source>
</evidence>
<feature type="transmembrane region" description="Helical" evidence="20">
    <location>
        <begin position="151"/>
        <end position="169"/>
    </location>
</feature>
<gene>
    <name evidence="21" type="primary">pgsA</name>
    <name evidence="21" type="ORF">H8706_04395</name>
</gene>
<dbReference type="RefSeq" id="WP_262431658.1">
    <property type="nucleotide sequence ID" value="NZ_JACRTE010000004.1"/>
</dbReference>
<dbReference type="EMBL" id="JACRTE010000004">
    <property type="protein sequence ID" value="MBC8596107.1"/>
    <property type="molecule type" value="Genomic_DNA"/>
</dbReference>
<keyword evidence="9" id="KW-0444">Lipid biosynthesis</keyword>
<dbReference type="InterPro" id="IPR043130">
    <property type="entry name" value="CDP-OH_PTrfase_TM_dom"/>
</dbReference>
<evidence type="ECO:0000256" key="4">
    <source>
        <dbReference type="ARBA" id="ARBA00005189"/>
    </source>
</evidence>
<dbReference type="PROSITE" id="PS00379">
    <property type="entry name" value="CDP_ALCOHOL_P_TRANSF"/>
    <property type="match status" value="1"/>
</dbReference>
<comment type="caution">
    <text evidence="21">The sequence shown here is derived from an EMBL/GenBank/DDBJ whole genome shotgun (WGS) entry which is preliminary data.</text>
</comment>
<feature type="transmembrane region" description="Helical" evidence="20">
    <location>
        <begin position="64"/>
        <end position="84"/>
    </location>
</feature>
<comment type="function">
    <text evidence="1">This protein catalyzes the committed step to the synthesis of the acidic phospholipids.</text>
</comment>
<evidence type="ECO:0000256" key="14">
    <source>
        <dbReference type="ARBA" id="ARBA00023136"/>
    </source>
</evidence>
<evidence type="ECO:0000256" key="5">
    <source>
        <dbReference type="ARBA" id="ARBA00010441"/>
    </source>
</evidence>
<dbReference type="GO" id="GO:0008444">
    <property type="term" value="F:CDP-diacylglycerol-glycerol-3-phosphate 3-phosphatidyltransferase activity"/>
    <property type="evidence" value="ECO:0007669"/>
    <property type="project" value="UniProtKB-UniRule"/>
</dbReference>
<dbReference type="Proteomes" id="UP000647416">
    <property type="component" value="Unassembled WGS sequence"/>
</dbReference>
<dbReference type="InterPro" id="IPR048254">
    <property type="entry name" value="CDP_ALCOHOL_P_TRANSF_CS"/>
</dbReference>